<organism evidence="3 4">
    <name type="scientific">Nezara viridula</name>
    <name type="common">Southern green stink bug</name>
    <name type="synonym">Cimex viridulus</name>
    <dbReference type="NCBI Taxonomy" id="85310"/>
    <lineage>
        <taxon>Eukaryota</taxon>
        <taxon>Metazoa</taxon>
        <taxon>Ecdysozoa</taxon>
        <taxon>Arthropoda</taxon>
        <taxon>Hexapoda</taxon>
        <taxon>Insecta</taxon>
        <taxon>Pterygota</taxon>
        <taxon>Neoptera</taxon>
        <taxon>Paraneoptera</taxon>
        <taxon>Hemiptera</taxon>
        <taxon>Heteroptera</taxon>
        <taxon>Panheteroptera</taxon>
        <taxon>Pentatomomorpha</taxon>
        <taxon>Pentatomoidea</taxon>
        <taxon>Pentatomidae</taxon>
        <taxon>Pentatominae</taxon>
        <taxon>Nezara</taxon>
    </lineage>
</organism>
<keyword evidence="4" id="KW-1185">Reference proteome</keyword>
<evidence type="ECO:0000256" key="2">
    <source>
        <dbReference type="SAM" id="Phobius"/>
    </source>
</evidence>
<keyword evidence="2" id="KW-0472">Membrane</keyword>
<reference evidence="3" key="1">
    <citation type="submission" date="2022-01" db="EMBL/GenBank/DDBJ databases">
        <authorList>
            <person name="King R."/>
        </authorList>
    </citation>
    <scope>NUCLEOTIDE SEQUENCE</scope>
</reference>
<evidence type="ECO:0000313" key="4">
    <source>
        <dbReference type="Proteomes" id="UP001152798"/>
    </source>
</evidence>
<keyword evidence="2" id="KW-1133">Transmembrane helix</keyword>
<proteinExistence type="predicted"/>
<sequence length="126" mass="13714">MDQVGPRLQSPSWKKTSGTSSVPGSPSGLSSISLSSSSCPQLSPIKKSPPLRVPRRSPPSSEFQKEVLSAASQEEVSSSPSPKKKCSVPILYFPPFFIPLSFGSLFPDWLYILSLRDDHALSPRLR</sequence>
<keyword evidence="2" id="KW-0812">Transmembrane</keyword>
<feature type="compositionally biased region" description="Low complexity" evidence="1">
    <location>
        <begin position="58"/>
        <end position="85"/>
    </location>
</feature>
<feature type="region of interest" description="Disordered" evidence="1">
    <location>
        <begin position="1"/>
        <end position="85"/>
    </location>
</feature>
<gene>
    <name evidence="3" type="ORF">NEZAVI_LOCUS15433</name>
</gene>
<dbReference type="Proteomes" id="UP001152798">
    <property type="component" value="Chromosome 7"/>
</dbReference>
<feature type="compositionally biased region" description="Low complexity" evidence="1">
    <location>
        <begin position="17"/>
        <end position="43"/>
    </location>
</feature>
<evidence type="ECO:0000313" key="3">
    <source>
        <dbReference type="EMBL" id="CAH1407799.1"/>
    </source>
</evidence>
<protein>
    <submittedName>
        <fullName evidence="3">Uncharacterized protein</fullName>
    </submittedName>
</protein>
<accession>A0A9P0MUN1</accession>
<feature type="transmembrane region" description="Helical" evidence="2">
    <location>
        <begin position="90"/>
        <end position="112"/>
    </location>
</feature>
<dbReference type="EMBL" id="OV725083">
    <property type="protein sequence ID" value="CAH1407799.1"/>
    <property type="molecule type" value="Genomic_DNA"/>
</dbReference>
<dbReference type="AlphaFoldDB" id="A0A9P0MUN1"/>
<evidence type="ECO:0000256" key="1">
    <source>
        <dbReference type="SAM" id="MobiDB-lite"/>
    </source>
</evidence>
<name>A0A9P0MUN1_NEZVI</name>